<dbReference type="InterPro" id="IPR016167">
    <property type="entry name" value="FAD-bd_PCMH_sub1"/>
</dbReference>
<dbReference type="PANTHER" id="PTHR43716:SF1">
    <property type="entry name" value="D-2-HYDROXYGLUTARATE DEHYDROGENASE, MITOCHONDRIAL"/>
    <property type="match status" value="1"/>
</dbReference>
<dbReference type="InterPro" id="IPR004113">
    <property type="entry name" value="FAD-bd_oxidored_4_C"/>
</dbReference>
<evidence type="ECO:0000256" key="3">
    <source>
        <dbReference type="ARBA" id="ARBA00022630"/>
    </source>
</evidence>
<evidence type="ECO:0000313" key="7">
    <source>
        <dbReference type="EMBL" id="ARN76549.1"/>
    </source>
</evidence>
<dbReference type="SUPFAM" id="SSF56176">
    <property type="entry name" value="FAD-binding/transporter-associated domain-like"/>
    <property type="match status" value="1"/>
</dbReference>
<evidence type="ECO:0000256" key="4">
    <source>
        <dbReference type="ARBA" id="ARBA00022827"/>
    </source>
</evidence>
<organism evidence="7 8">
    <name type="scientific">Nonlabens spongiae</name>
    <dbReference type="NCBI Taxonomy" id="331648"/>
    <lineage>
        <taxon>Bacteria</taxon>
        <taxon>Pseudomonadati</taxon>
        <taxon>Bacteroidota</taxon>
        <taxon>Flavobacteriia</taxon>
        <taxon>Flavobacteriales</taxon>
        <taxon>Flavobacteriaceae</taxon>
        <taxon>Nonlabens</taxon>
    </lineage>
</organism>
<feature type="domain" description="FAD-binding PCMH-type" evidence="6">
    <location>
        <begin position="34"/>
        <end position="213"/>
    </location>
</feature>
<dbReference type="GO" id="GO:0071949">
    <property type="term" value="F:FAD binding"/>
    <property type="evidence" value="ECO:0007669"/>
    <property type="project" value="InterPro"/>
</dbReference>
<dbReference type="FunFam" id="1.10.45.10:FF:000001">
    <property type="entry name" value="D-lactate dehydrogenase mitochondrial"/>
    <property type="match status" value="1"/>
</dbReference>
<dbReference type="STRING" id="331648.BST97_00200"/>
<dbReference type="InterPro" id="IPR006094">
    <property type="entry name" value="Oxid_FAD_bind_N"/>
</dbReference>
<dbReference type="EMBL" id="CP019344">
    <property type="protein sequence ID" value="ARN76549.1"/>
    <property type="molecule type" value="Genomic_DNA"/>
</dbReference>
<proteinExistence type="inferred from homology"/>
<dbReference type="InterPro" id="IPR016169">
    <property type="entry name" value="FAD-bd_PCMH_sub2"/>
</dbReference>
<dbReference type="InterPro" id="IPR036318">
    <property type="entry name" value="FAD-bd_PCMH-like_sf"/>
</dbReference>
<sequence>METHQLFESALDSKYILHGNQLKDRYSHIWRMDEPLKASCLLLPTSTQEVSAILKICNDNKLNVVTHGGLTNLVGSTRSENQDVILSLERMNRIIEINENTRTATVEAGVILENLHNAAEDLSLQFPLNFGAKGSAQIGGIISTNAGGLRVLKYGMTRQLVLGLEYVLADGTIISSLKTIIKDNSGYDLKQLMIGSEGTLGVITKAVLKLVEKPTSRQAAIAGLSDYVNVMKLLKKADAHLSGKLSGFELMWNNTFKQLTAAGAHVRPPLELDHKFYVLLESQGNDDQTDRRELEKLLENMLIEEIVDDAVVASSLSEVEHFFRIREDVSNLTDHMKYDQHFDISLPIPAIDDYIATCYKRLEKLDQVDEVYAFGHVADGNIHLMIGKQNDSMELKVEIDQIVYEGLTDLNGSVSAEHGIGVDKRDYLNISNTTEEIELMKLLKKTFDPNSILNRGKIFEL</sequence>
<evidence type="ECO:0000313" key="8">
    <source>
        <dbReference type="Proteomes" id="UP000193431"/>
    </source>
</evidence>
<dbReference type="InterPro" id="IPR016166">
    <property type="entry name" value="FAD-bd_PCMH"/>
</dbReference>
<dbReference type="SUPFAM" id="SSF55103">
    <property type="entry name" value="FAD-linked oxidases, C-terminal domain"/>
    <property type="match status" value="1"/>
</dbReference>
<evidence type="ECO:0000259" key="6">
    <source>
        <dbReference type="PROSITE" id="PS51387"/>
    </source>
</evidence>
<reference evidence="7 8" key="1">
    <citation type="submission" date="2016-11" db="EMBL/GenBank/DDBJ databases">
        <title>Trade-off between light-utilization and light-protection in marine flavobacteria.</title>
        <authorList>
            <person name="Kumagai Y."/>
        </authorList>
    </citation>
    <scope>NUCLEOTIDE SEQUENCE [LARGE SCALE GENOMIC DNA]</scope>
    <source>
        <strain evidence="7 8">JCM 13191</strain>
    </source>
</reference>
<evidence type="ECO:0000256" key="1">
    <source>
        <dbReference type="ARBA" id="ARBA00001974"/>
    </source>
</evidence>
<dbReference type="PANTHER" id="PTHR43716">
    <property type="entry name" value="D-2-HYDROXYGLUTARATE DEHYDROGENASE, MITOCHONDRIAL"/>
    <property type="match status" value="1"/>
</dbReference>
<dbReference type="GO" id="GO:0022904">
    <property type="term" value="P:respiratory electron transport chain"/>
    <property type="evidence" value="ECO:0007669"/>
    <property type="project" value="TreeGrafter"/>
</dbReference>
<dbReference type="RefSeq" id="WP_085765351.1">
    <property type="nucleotide sequence ID" value="NZ_CP019344.1"/>
</dbReference>
<accession>A0A1W6MGE5</accession>
<keyword evidence="8" id="KW-1185">Reference proteome</keyword>
<dbReference type="Gene3D" id="3.30.465.10">
    <property type="match status" value="1"/>
</dbReference>
<comment type="cofactor">
    <cofactor evidence="1">
        <name>FAD</name>
        <dbReference type="ChEBI" id="CHEBI:57692"/>
    </cofactor>
</comment>
<dbReference type="Gene3D" id="3.30.43.10">
    <property type="entry name" value="Uridine Diphospho-n-acetylenolpyruvylglucosamine Reductase, domain 2"/>
    <property type="match status" value="1"/>
</dbReference>
<keyword evidence="3" id="KW-0285">Flavoprotein</keyword>
<name>A0A1W6MGE5_9FLAO</name>
<gene>
    <name evidence="7" type="ORF">BST97_00200</name>
</gene>
<dbReference type="GO" id="GO:0016491">
    <property type="term" value="F:oxidoreductase activity"/>
    <property type="evidence" value="ECO:0007669"/>
    <property type="project" value="UniProtKB-KW"/>
</dbReference>
<dbReference type="Gene3D" id="3.30.70.2740">
    <property type="match status" value="1"/>
</dbReference>
<comment type="similarity">
    <text evidence="2">Belongs to the FAD-binding oxidoreductase/transferase type 4 family.</text>
</comment>
<evidence type="ECO:0000256" key="5">
    <source>
        <dbReference type="ARBA" id="ARBA00023002"/>
    </source>
</evidence>
<keyword evidence="4" id="KW-0274">FAD</keyword>
<evidence type="ECO:0000256" key="2">
    <source>
        <dbReference type="ARBA" id="ARBA00008000"/>
    </source>
</evidence>
<dbReference type="Proteomes" id="UP000193431">
    <property type="component" value="Chromosome"/>
</dbReference>
<protein>
    <submittedName>
        <fullName evidence="7">FAD-binding oxidoreductase</fullName>
    </submittedName>
</protein>
<dbReference type="InterPro" id="IPR016171">
    <property type="entry name" value="Vanillyl_alc_oxidase_C-sub2"/>
</dbReference>
<dbReference type="Pfam" id="PF02913">
    <property type="entry name" value="FAD-oxidase_C"/>
    <property type="match status" value="1"/>
</dbReference>
<dbReference type="AlphaFoldDB" id="A0A1W6MGE5"/>
<dbReference type="Gene3D" id="1.10.45.10">
    <property type="entry name" value="Vanillyl-alcohol Oxidase, Chain A, domain 4"/>
    <property type="match status" value="1"/>
</dbReference>
<dbReference type="Gene3D" id="3.30.70.2190">
    <property type="match status" value="1"/>
</dbReference>
<keyword evidence="5" id="KW-0560">Oxidoreductase</keyword>
<dbReference type="PROSITE" id="PS51387">
    <property type="entry name" value="FAD_PCMH"/>
    <property type="match status" value="1"/>
</dbReference>
<dbReference type="InterPro" id="IPR016164">
    <property type="entry name" value="FAD-linked_Oxase-like_C"/>
</dbReference>
<dbReference type="InterPro" id="IPR051264">
    <property type="entry name" value="FAD-oxidored/transferase_4"/>
</dbReference>
<dbReference type="Pfam" id="PF01565">
    <property type="entry name" value="FAD_binding_4"/>
    <property type="match status" value="1"/>
</dbReference>
<dbReference type="OrthoDB" id="9767256at2"/>